<sequence>IRERMAGDLNVVRYHKLCNRFDDALLKIEEVLAKDPDFPEALFLKAQILWEGFEDRQAAKECLLKIIKVEPDKKAVFRRWALSFYGEMSAGKRQNNLS</sequence>
<gene>
    <name evidence="1" type="ORF">S01H4_35578</name>
</gene>
<dbReference type="InterPro" id="IPR011990">
    <property type="entry name" value="TPR-like_helical_dom_sf"/>
</dbReference>
<feature type="non-terminal residue" evidence="1">
    <location>
        <position position="1"/>
    </location>
</feature>
<dbReference type="SUPFAM" id="SSF48452">
    <property type="entry name" value="TPR-like"/>
    <property type="match status" value="1"/>
</dbReference>
<reference evidence="1" key="1">
    <citation type="journal article" date="2014" name="Front. Microbiol.">
        <title>High frequency of phylogenetically diverse reductive dehalogenase-homologous genes in deep subseafloor sedimentary metagenomes.</title>
        <authorList>
            <person name="Kawai M."/>
            <person name="Futagami T."/>
            <person name="Toyoda A."/>
            <person name="Takaki Y."/>
            <person name="Nishi S."/>
            <person name="Hori S."/>
            <person name="Arai W."/>
            <person name="Tsubouchi T."/>
            <person name="Morono Y."/>
            <person name="Uchiyama I."/>
            <person name="Ito T."/>
            <person name="Fujiyama A."/>
            <person name="Inagaki F."/>
            <person name="Takami H."/>
        </authorList>
    </citation>
    <scope>NUCLEOTIDE SEQUENCE</scope>
    <source>
        <strain evidence="1">Expedition CK06-06</strain>
    </source>
</reference>
<organism evidence="1">
    <name type="scientific">marine sediment metagenome</name>
    <dbReference type="NCBI Taxonomy" id="412755"/>
    <lineage>
        <taxon>unclassified sequences</taxon>
        <taxon>metagenomes</taxon>
        <taxon>ecological metagenomes</taxon>
    </lineage>
</organism>
<evidence type="ECO:0008006" key="2">
    <source>
        <dbReference type="Google" id="ProtNLM"/>
    </source>
</evidence>
<dbReference type="EMBL" id="BART01018931">
    <property type="protein sequence ID" value="GAG79784.1"/>
    <property type="molecule type" value="Genomic_DNA"/>
</dbReference>
<dbReference type="Gene3D" id="1.25.40.10">
    <property type="entry name" value="Tetratricopeptide repeat domain"/>
    <property type="match status" value="1"/>
</dbReference>
<dbReference type="AlphaFoldDB" id="X1ACW1"/>
<name>X1ACW1_9ZZZZ</name>
<comment type="caution">
    <text evidence="1">The sequence shown here is derived from an EMBL/GenBank/DDBJ whole genome shotgun (WGS) entry which is preliminary data.</text>
</comment>
<proteinExistence type="predicted"/>
<evidence type="ECO:0000313" key="1">
    <source>
        <dbReference type="EMBL" id="GAG79784.1"/>
    </source>
</evidence>
<accession>X1ACW1</accession>
<protein>
    <recommendedName>
        <fullName evidence="2">Tetratricopeptide repeat protein</fullName>
    </recommendedName>
</protein>